<name>A0A1M6CE30_9FLAO</name>
<evidence type="ECO:0000313" key="5">
    <source>
        <dbReference type="EMBL" id="SHI59081.1"/>
    </source>
</evidence>
<proteinExistence type="predicted"/>
<dbReference type="InterPro" id="IPR029018">
    <property type="entry name" value="Hex-like_dom2"/>
</dbReference>
<dbReference type="AlphaFoldDB" id="A0A1M6CE30"/>
<dbReference type="Gene3D" id="1.20.120.670">
    <property type="entry name" value="N-acetyl-b-d-glucoasminidase"/>
    <property type="match status" value="1"/>
</dbReference>
<dbReference type="Pfam" id="PF12971">
    <property type="entry name" value="NAGLU_N"/>
    <property type="match status" value="1"/>
</dbReference>
<dbReference type="InterPro" id="IPR024733">
    <property type="entry name" value="NAGLU_tim-barrel"/>
</dbReference>
<dbReference type="OrthoDB" id="179563at2"/>
<keyword evidence="6" id="KW-1185">Reference proteome</keyword>
<dbReference type="Pfam" id="PF05089">
    <property type="entry name" value="NAGLU"/>
    <property type="match status" value="1"/>
</dbReference>
<evidence type="ECO:0000313" key="6">
    <source>
        <dbReference type="Proteomes" id="UP000184231"/>
    </source>
</evidence>
<feature type="domain" description="Alpha-N-acetylglucosaminidase N-terminal" evidence="3">
    <location>
        <begin position="28"/>
        <end position="107"/>
    </location>
</feature>
<dbReference type="GO" id="GO:0016787">
    <property type="term" value="F:hydrolase activity"/>
    <property type="evidence" value="ECO:0007669"/>
    <property type="project" value="UniProtKB-KW"/>
</dbReference>
<evidence type="ECO:0000256" key="1">
    <source>
        <dbReference type="ARBA" id="ARBA00022801"/>
    </source>
</evidence>
<evidence type="ECO:0000259" key="3">
    <source>
        <dbReference type="Pfam" id="PF12971"/>
    </source>
</evidence>
<accession>A0A1M6CE30</accession>
<sequence length="842" mass="95960">MFRLQIISLLLIVGSCNAYKDQSPEELAAQEVLNRTLGEEDASKFIFKYTANDSLDTYTIKVKNNKVLVSGNSPTALTRGAYDYLKNATNSMISWSGKNINIPEELPEVEKTSTSPYKNRYYLNVCAFGYSTPYWDWKRWEQEIDWMALKGMNFPLALVANEAIATRVWKKLGLTQDEIDAFYTAPSLLPWQRMGNVNDLGGELLTEEWHNGQIALQHKILKRMKELNMNPILPSFAGFVPKDISRLFPENELLPVSWGGFPDKHQGFLISPKTPLFDKIGKLFIEEWEREFGKGKYYLADSFNEMDLPKTDRPVTELLAEYGSSIYESLKSGNPDAVWVVQGWMFTYQRNIWNKETTNALFSKIPDDKLMILDYAYEYNGIAYKNGFNYDVFEGYNNKPWVYGFMLNSGGKTGHTGVHDYYATNPIELLKSPYYKSNTGFGFAPEGIENNEVTFELVSDMAWTSEAIDLDNWYVEYAKGRYGAAPTAMAEAWQLLRKTSYGTMTDHPRFGFQGNSGSWSTGTINKDPRIFEAIEKFLSCSEELKDSELYKADALEFAATALCHKAEDWFGYAYNAHQKSDFETRDKAGEWALQLLTNADRLLENHPTLNLQRWIDFARATSTDTNQQDKYEEDARRILTVWGPPKLKLGVNDYAARMWGGLIRDYYRERMAGKLESLRLNETYDHRTFEDAWVRNKGVSKIEPFKDPLESARKLVKQAIERPVPVIVNEDGIVVGEWSSKDNTMEWPINRADLPKIKEVKFIYTSGNTPVSIKNVTLIADGKPLYENSKLGFLDRENATVVYPLGLPKGVRANNGASLKVAISSNDEEIPAKGKAVLILED</sequence>
<gene>
    <name evidence="5" type="ORF">SAMN04487911_103167</name>
</gene>
<keyword evidence="1" id="KW-0378">Hydrolase</keyword>
<dbReference type="PANTHER" id="PTHR12872">
    <property type="entry name" value="ALPHA-N-ACETYLGLUCOSAMINIDASE"/>
    <property type="match status" value="1"/>
</dbReference>
<dbReference type="Proteomes" id="UP000184231">
    <property type="component" value="Unassembled WGS sequence"/>
</dbReference>
<dbReference type="Gene3D" id="3.20.20.80">
    <property type="entry name" value="Glycosidases"/>
    <property type="match status" value="1"/>
</dbReference>
<evidence type="ECO:0000259" key="4">
    <source>
        <dbReference type="Pfam" id="PF12972"/>
    </source>
</evidence>
<dbReference type="PANTHER" id="PTHR12872:SF1">
    <property type="entry name" value="ALPHA-N-ACETYLGLUCOSAMINIDASE"/>
    <property type="match status" value="1"/>
</dbReference>
<dbReference type="InterPro" id="IPR007781">
    <property type="entry name" value="NAGLU"/>
</dbReference>
<protein>
    <submittedName>
        <fullName evidence="5">Alpha-N-acetylglucosaminidase</fullName>
    </submittedName>
</protein>
<feature type="domain" description="Alpha-N-acetylglucosaminidase C-terminal" evidence="4">
    <location>
        <begin position="473"/>
        <end position="717"/>
    </location>
</feature>
<dbReference type="InterPro" id="IPR024732">
    <property type="entry name" value="NAGLU_C"/>
</dbReference>
<reference evidence="5 6" key="1">
    <citation type="submission" date="2016-11" db="EMBL/GenBank/DDBJ databases">
        <authorList>
            <person name="Jaros S."/>
            <person name="Januszkiewicz K."/>
            <person name="Wedrychowicz H."/>
        </authorList>
    </citation>
    <scope>NUCLEOTIDE SEQUENCE [LARGE SCALE GENOMIC DNA]</scope>
    <source>
        <strain evidence="5 6">CGMCC 1.8863</strain>
    </source>
</reference>
<dbReference type="EMBL" id="FQYX01000003">
    <property type="protein sequence ID" value="SHI59081.1"/>
    <property type="molecule type" value="Genomic_DNA"/>
</dbReference>
<evidence type="ECO:0000259" key="2">
    <source>
        <dbReference type="Pfam" id="PF05089"/>
    </source>
</evidence>
<organism evidence="5 6">
    <name type="scientific">Arenibacter nanhaiticus</name>
    <dbReference type="NCBI Taxonomy" id="558155"/>
    <lineage>
        <taxon>Bacteria</taxon>
        <taxon>Pseudomonadati</taxon>
        <taxon>Bacteroidota</taxon>
        <taxon>Flavobacteriia</taxon>
        <taxon>Flavobacteriales</taxon>
        <taxon>Flavobacteriaceae</taxon>
        <taxon>Arenibacter</taxon>
    </lineage>
</organism>
<dbReference type="RefSeq" id="WP_072763227.1">
    <property type="nucleotide sequence ID" value="NZ_FQYX01000003.1"/>
</dbReference>
<dbReference type="Gene3D" id="3.30.379.10">
    <property type="entry name" value="Chitobiase/beta-hexosaminidase domain 2-like"/>
    <property type="match status" value="1"/>
</dbReference>
<feature type="domain" description="Alpha-N-acetylglucosaminidase tim-barrel" evidence="2">
    <location>
        <begin position="120"/>
        <end position="464"/>
    </location>
</feature>
<dbReference type="InterPro" id="IPR024240">
    <property type="entry name" value="NAGLU_N"/>
</dbReference>
<dbReference type="STRING" id="558155.SAMN04487911_103167"/>
<dbReference type="Pfam" id="PF12972">
    <property type="entry name" value="NAGLU_C"/>
    <property type="match status" value="1"/>
</dbReference>
<dbReference type="GO" id="GO:0005975">
    <property type="term" value="P:carbohydrate metabolic process"/>
    <property type="evidence" value="ECO:0007669"/>
    <property type="project" value="UniProtKB-ARBA"/>
</dbReference>
<dbReference type="PROSITE" id="PS51257">
    <property type="entry name" value="PROKAR_LIPOPROTEIN"/>
    <property type="match status" value="1"/>
</dbReference>